<comment type="caution">
    <text evidence="1">The sequence shown here is derived from an EMBL/GenBank/DDBJ whole genome shotgun (WGS) entry which is preliminary data.</text>
</comment>
<proteinExistence type="predicted"/>
<feature type="non-terminal residue" evidence="1">
    <location>
        <position position="119"/>
    </location>
</feature>
<sequence length="119" mass="14222">MTEETMSENNKKKGYFLKLVHNLIKEEDDSEAIYYIVSTEEMKQKALDIIYDIGYNDSEYKITEYQRVIEKRQIHEWLVGEVGLSGIRLEKLPTEYVRKMKINRIIENMNLELESIKEL</sequence>
<gene>
    <name evidence="1" type="ORF">S01H1_82511</name>
</gene>
<organism evidence="1">
    <name type="scientific">marine sediment metagenome</name>
    <dbReference type="NCBI Taxonomy" id="412755"/>
    <lineage>
        <taxon>unclassified sequences</taxon>
        <taxon>metagenomes</taxon>
        <taxon>ecological metagenomes</taxon>
    </lineage>
</organism>
<reference evidence="1" key="1">
    <citation type="journal article" date="2014" name="Front. Microbiol.">
        <title>High frequency of phylogenetically diverse reductive dehalogenase-homologous genes in deep subseafloor sedimentary metagenomes.</title>
        <authorList>
            <person name="Kawai M."/>
            <person name="Futagami T."/>
            <person name="Toyoda A."/>
            <person name="Takaki Y."/>
            <person name="Nishi S."/>
            <person name="Hori S."/>
            <person name="Arai W."/>
            <person name="Tsubouchi T."/>
            <person name="Morono Y."/>
            <person name="Uchiyama I."/>
            <person name="Ito T."/>
            <person name="Fujiyama A."/>
            <person name="Inagaki F."/>
            <person name="Takami H."/>
        </authorList>
    </citation>
    <scope>NUCLEOTIDE SEQUENCE</scope>
    <source>
        <strain evidence="1">Expedition CK06-06</strain>
    </source>
</reference>
<dbReference type="AlphaFoldDB" id="X0ZPZ5"/>
<name>X0ZPZ5_9ZZZZ</name>
<dbReference type="EMBL" id="BARS01055943">
    <property type="protein sequence ID" value="GAG50301.1"/>
    <property type="molecule type" value="Genomic_DNA"/>
</dbReference>
<evidence type="ECO:0000313" key="1">
    <source>
        <dbReference type="EMBL" id="GAG50301.1"/>
    </source>
</evidence>
<protein>
    <submittedName>
        <fullName evidence="1">Uncharacterized protein</fullName>
    </submittedName>
</protein>
<accession>X0ZPZ5</accession>